<evidence type="ECO:0000256" key="9">
    <source>
        <dbReference type="ARBA" id="ARBA00023065"/>
    </source>
</evidence>
<evidence type="ECO:0000256" key="8">
    <source>
        <dbReference type="ARBA" id="ARBA00022989"/>
    </source>
</evidence>
<dbReference type="InterPro" id="IPR027359">
    <property type="entry name" value="Volt_channel_dom_sf"/>
</dbReference>
<feature type="compositionally biased region" description="Low complexity" evidence="13">
    <location>
        <begin position="51"/>
        <end position="80"/>
    </location>
</feature>
<dbReference type="Gene3D" id="1.20.120.350">
    <property type="entry name" value="Voltage-gated potassium channels. Chain C"/>
    <property type="match status" value="1"/>
</dbReference>
<evidence type="ECO:0000313" key="17">
    <source>
        <dbReference type="Proteomes" id="UP000612055"/>
    </source>
</evidence>
<proteinExistence type="predicted"/>
<feature type="region of interest" description="Disordered" evidence="13">
    <location>
        <begin position="51"/>
        <end position="97"/>
    </location>
</feature>
<evidence type="ECO:0000256" key="11">
    <source>
        <dbReference type="ARBA" id="ARBA00023303"/>
    </source>
</evidence>
<dbReference type="OrthoDB" id="415460at2759"/>
<dbReference type="GO" id="GO:0008076">
    <property type="term" value="C:voltage-gated potassium channel complex"/>
    <property type="evidence" value="ECO:0007669"/>
    <property type="project" value="InterPro"/>
</dbReference>
<dbReference type="InterPro" id="IPR028325">
    <property type="entry name" value="VG_K_chnl"/>
</dbReference>
<accession>A0A835Y9P3</accession>
<dbReference type="Proteomes" id="UP000612055">
    <property type="component" value="Unassembled WGS sequence"/>
</dbReference>
<feature type="coiled-coil region" evidence="12">
    <location>
        <begin position="450"/>
        <end position="484"/>
    </location>
</feature>
<keyword evidence="17" id="KW-1185">Reference proteome</keyword>
<keyword evidence="6" id="KW-0851">Voltage-gated channel</keyword>
<dbReference type="Gene3D" id="1.10.287.70">
    <property type="match status" value="1"/>
</dbReference>
<evidence type="ECO:0000256" key="2">
    <source>
        <dbReference type="ARBA" id="ARBA00022448"/>
    </source>
</evidence>
<protein>
    <recommendedName>
        <fullName evidence="15">Ion transport domain-containing protein</fullName>
    </recommendedName>
</protein>
<feature type="transmembrane region" description="Helical" evidence="14">
    <location>
        <begin position="328"/>
        <end position="352"/>
    </location>
</feature>
<keyword evidence="12" id="KW-0175">Coiled coil</keyword>
<evidence type="ECO:0000256" key="3">
    <source>
        <dbReference type="ARBA" id="ARBA00022538"/>
    </source>
</evidence>
<feature type="compositionally biased region" description="Acidic residues" evidence="13">
    <location>
        <begin position="536"/>
        <end position="554"/>
    </location>
</feature>
<evidence type="ECO:0000256" key="7">
    <source>
        <dbReference type="ARBA" id="ARBA00022958"/>
    </source>
</evidence>
<evidence type="ECO:0000256" key="14">
    <source>
        <dbReference type="SAM" id="Phobius"/>
    </source>
</evidence>
<dbReference type="AlphaFoldDB" id="A0A835Y9P3"/>
<gene>
    <name evidence="16" type="ORF">HYH03_008112</name>
</gene>
<evidence type="ECO:0000256" key="10">
    <source>
        <dbReference type="ARBA" id="ARBA00023136"/>
    </source>
</evidence>
<keyword evidence="8 14" id="KW-1133">Transmembrane helix</keyword>
<feature type="domain" description="Ion transport" evidence="15">
    <location>
        <begin position="134"/>
        <end position="355"/>
    </location>
</feature>
<evidence type="ECO:0000313" key="16">
    <source>
        <dbReference type="EMBL" id="KAG2493594.1"/>
    </source>
</evidence>
<dbReference type="PRINTS" id="PR00169">
    <property type="entry name" value="KCHANNEL"/>
</dbReference>
<reference evidence="16" key="1">
    <citation type="journal article" date="2020" name="bioRxiv">
        <title>Comparative genomics of Chlamydomonas.</title>
        <authorList>
            <person name="Craig R.J."/>
            <person name="Hasan A.R."/>
            <person name="Ness R.W."/>
            <person name="Keightley P.D."/>
        </authorList>
    </citation>
    <scope>NUCLEOTIDE SEQUENCE</scope>
    <source>
        <strain evidence="16">CCAP 11/70</strain>
    </source>
</reference>
<name>A0A835Y9P3_9CHLO</name>
<feature type="region of interest" description="Disordered" evidence="13">
    <location>
        <begin position="527"/>
        <end position="561"/>
    </location>
</feature>
<evidence type="ECO:0000256" key="12">
    <source>
        <dbReference type="SAM" id="Coils"/>
    </source>
</evidence>
<keyword evidence="9" id="KW-0406">Ion transport</keyword>
<keyword evidence="5" id="KW-0631">Potassium channel</keyword>
<dbReference type="GO" id="GO:0001508">
    <property type="term" value="P:action potential"/>
    <property type="evidence" value="ECO:0007669"/>
    <property type="project" value="TreeGrafter"/>
</dbReference>
<dbReference type="FunFam" id="1.20.120.350:FF:000091">
    <property type="entry name" value="Predicted protein"/>
    <property type="match status" value="1"/>
</dbReference>
<evidence type="ECO:0000256" key="5">
    <source>
        <dbReference type="ARBA" id="ARBA00022826"/>
    </source>
</evidence>
<keyword evidence="10 14" id="KW-0472">Membrane</keyword>
<dbReference type="PANTHER" id="PTHR11537:SF254">
    <property type="entry name" value="POTASSIUM VOLTAGE-GATED CHANNEL PROTEIN SHAB"/>
    <property type="match status" value="1"/>
</dbReference>
<keyword evidence="3" id="KW-0633">Potassium transport</keyword>
<dbReference type="Pfam" id="PF00520">
    <property type="entry name" value="Ion_trans"/>
    <property type="match status" value="1"/>
</dbReference>
<evidence type="ECO:0000256" key="1">
    <source>
        <dbReference type="ARBA" id="ARBA00004141"/>
    </source>
</evidence>
<dbReference type="EMBL" id="JAEHOE010000036">
    <property type="protein sequence ID" value="KAG2493594.1"/>
    <property type="molecule type" value="Genomic_DNA"/>
</dbReference>
<dbReference type="SUPFAM" id="SSF81324">
    <property type="entry name" value="Voltage-gated potassium channels"/>
    <property type="match status" value="1"/>
</dbReference>
<comment type="subcellular location">
    <subcellularLocation>
        <location evidence="1">Membrane</location>
        <topology evidence="1">Multi-pass membrane protein</topology>
    </subcellularLocation>
</comment>
<keyword evidence="11" id="KW-0407">Ion channel</keyword>
<organism evidence="16 17">
    <name type="scientific">Edaphochlamys debaryana</name>
    <dbReference type="NCBI Taxonomy" id="47281"/>
    <lineage>
        <taxon>Eukaryota</taxon>
        <taxon>Viridiplantae</taxon>
        <taxon>Chlorophyta</taxon>
        <taxon>core chlorophytes</taxon>
        <taxon>Chlorophyceae</taxon>
        <taxon>CS clade</taxon>
        <taxon>Chlamydomonadales</taxon>
        <taxon>Chlamydomonadales incertae sedis</taxon>
        <taxon>Edaphochlamys</taxon>
    </lineage>
</organism>
<keyword evidence="2" id="KW-0813">Transport</keyword>
<feature type="transmembrane region" description="Helical" evidence="14">
    <location>
        <begin position="167"/>
        <end position="187"/>
    </location>
</feature>
<dbReference type="PANTHER" id="PTHR11537">
    <property type="entry name" value="VOLTAGE-GATED POTASSIUM CHANNEL"/>
    <property type="match status" value="1"/>
</dbReference>
<evidence type="ECO:0000256" key="13">
    <source>
        <dbReference type="SAM" id="MobiDB-lite"/>
    </source>
</evidence>
<evidence type="ECO:0000256" key="4">
    <source>
        <dbReference type="ARBA" id="ARBA00022692"/>
    </source>
</evidence>
<keyword evidence="4 14" id="KW-0812">Transmembrane</keyword>
<dbReference type="InterPro" id="IPR005821">
    <property type="entry name" value="Ion_trans_dom"/>
</dbReference>
<feature type="transmembrane region" description="Helical" evidence="14">
    <location>
        <begin position="199"/>
        <end position="219"/>
    </location>
</feature>
<feature type="transmembrane region" description="Helical" evidence="14">
    <location>
        <begin position="131"/>
        <end position="155"/>
    </location>
</feature>
<keyword evidence="7" id="KW-0630">Potassium</keyword>
<comment type="caution">
    <text evidence="16">The sequence shown here is derived from an EMBL/GenBank/DDBJ whole genome shotgun (WGS) entry which is preliminary data.</text>
</comment>
<evidence type="ECO:0000256" key="6">
    <source>
        <dbReference type="ARBA" id="ARBA00022882"/>
    </source>
</evidence>
<sequence length="561" mass="61162">MVLAIFKDHMLADHPEYAKYFKTQRFHASGSGDPDPEATLAPGRAAASATHSAAAAAAASSGDTRTSPRTHSTSSSSLSLDEPHASPSKRALSPRSPAPGPALLAPWRAYRSSRLRRHVYLTLSHPEYSHLALTWGVFMIAIILLNTVTFCLESVPHYADTPLYDRLVIVDYVCLGLFTAEFVVRLATCDSLLRFAGDLMNWVDFVAIAPFYVELIVLGPNSQEASQTRIIRLVRLLRTLRLLRATERFRNLQVVIDSLVASGDVLAMLMFLLLVLLVVSSTVIYYIEQAIKPDTWFDSIPLTMWYMQVTLTTTGYGDYYAQTAWGRFVAGVFMLLCMVTMSLPISVVGGNFSAMWSRYSSIKDGLDRSAAAHRTMGRLRAALRRHRSAMDNVVGAINRVKCELEDGRRASAAEGPGAGPEGLKALGEELAHVGAQVAHALDSGADPATLHALRDRAASIRARLAAARNRYQQLQALLAVSNRLVSRDLSDMLGRLHNVHKEMAGWAADGQAVRAQAETLLADLRALRGVVPPPPEEAEEEEAGEGEGEDDEEAEGKGGKN</sequence>
<feature type="transmembrane region" description="Helical" evidence="14">
    <location>
        <begin position="265"/>
        <end position="287"/>
    </location>
</feature>
<dbReference type="GO" id="GO:0005249">
    <property type="term" value="F:voltage-gated potassium channel activity"/>
    <property type="evidence" value="ECO:0007669"/>
    <property type="project" value="InterPro"/>
</dbReference>
<evidence type="ECO:0000259" key="15">
    <source>
        <dbReference type="Pfam" id="PF00520"/>
    </source>
</evidence>